<organism evidence="6 7">
    <name type="scientific">Sphingobacterium oryzagri</name>
    <dbReference type="NCBI Taxonomy" id="3025669"/>
    <lineage>
        <taxon>Bacteria</taxon>
        <taxon>Pseudomonadati</taxon>
        <taxon>Bacteroidota</taxon>
        <taxon>Sphingobacteriia</taxon>
        <taxon>Sphingobacteriales</taxon>
        <taxon>Sphingobacteriaceae</taxon>
        <taxon>Sphingobacterium</taxon>
    </lineage>
</organism>
<comment type="similarity">
    <text evidence="1 4">Belongs to the glutathione peroxidase family.</text>
</comment>
<dbReference type="InterPro" id="IPR029759">
    <property type="entry name" value="GPX_AS"/>
</dbReference>
<dbReference type="SUPFAM" id="SSF52833">
    <property type="entry name" value="Thioredoxin-like"/>
    <property type="match status" value="1"/>
</dbReference>
<reference evidence="6 7" key="1">
    <citation type="submission" date="2023-02" db="EMBL/GenBank/DDBJ databases">
        <title>Genome sequence of Sphingobacterium sp. KACC 22765.</title>
        <authorList>
            <person name="Kim S."/>
            <person name="Heo J."/>
            <person name="Kwon S.-W."/>
        </authorList>
    </citation>
    <scope>NUCLEOTIDE SEQUENCE [LARGE SCALE GENOMIC DNA]</scope>
    <source>
        <strain evidence="6 7">KACC 22765</strain>
    </source>
</reference>
<accession>A0ABY7WFP4</accession>
<protein>
    <recommendedName>
        <fullName evidence="4">Glutathione peroxidase</fullName>
    </recommendedName>
</protein>
<evidence type="ECO:0000256" key="2">
    <source>
        <dbReference type="ARBA" id="ARBA00022559"/>
    </source>
</evidence>
<gene>
    <name evidence="6" type="ORF">PQ465_13410</name>
</gene>
<feature type="domain" description="Thioredoxin" evidence="5">
    <location>
        <begin position="1"/>
        <end position="164"/>
    </location>
</feature>
<dbReference type="PIRSF" id="PIRSF000303">
    <property type="entry name" value="Glutathion_perox"/>
    <property type="match status" value="1"/>
</dbReference>
<dbReference type="PROSITE" id="PS00460">
    <property type="entry name" value="GLUTATHIONE_PEROXID_1"/>
    <property type="match status" value="1"/>
</dbReference>
<evidence type="ECO:0000259" key="5">
    <source>
        <dbReference type="PROSITE" id="PS51352"/>
    </source>
</evidence>
<evidence type="ECO:0000313" key="6">
    <source>
        <dbReference type="EMBL" id="WDF67302.1"/>
    </source>
</evidence>
<evidence type="ECO:0000256" key="4">
    <source>
        <dbReference type="RuleBase" id="RU000499"/>
    </source>
</evidence>
<proteinExistence type="inferred from homology"/>
<dbReference type="RefSeq" id="WP_274266032.1">
    <property type="nucleotide sequence ID" value="NZ_CP117880.1"/>
</dbReference>
<dbReference type="EMBL" id="CP117880">
    <property type="protein sequence ID" value="WDF67302.1"/>
    <property type="molecule type" value="Genomic_DNA"/>
</dbReference>
<dbReference type="Gene3D" id="3.40.30.10">
    <property type="entry name" value="Glutaredoxin"/>
    <property type="match status" value="1"/>
</dbReference>
<evidence type="ECO:0000256" key="1">
    <source>
        <dbReference type="ARBA" id="ARBA00006926"/>
    </source>
</evidence>
<dbReference type="PROSITE" id="PS51352">
    <property type="entry name" value="THIOREDOXIN_2"/>
    <property type="match status" value="1"/>
</dbReference>
<keyword evidence="2 4" id="KW-0575">Peroxidase</keyword>
<dbReference type="Pfam" id="PF00255">
    <property type="entry name" value="GSHPx"/>
    <property type="match status" value="1"/>
</dbReference>
<dbReference type="CDD" id="cd00340">
    <property type="entry name" value="GSH_Peroxidase"/>
    <property type="match status" value="1"/>
</dbReference>
<keyword evidence="7" id="KW-1185">Reference proteome</keyword>
<dbReference type="InterPro" id="IPR013766">
    <property type="entry name" value="Thioredoxin_domain"/>
</dbReference>
<dbReference type="Proteomes" id="UP001221558">
    <property type="component" value="Chromosome"/>
</dbReference>
<dbReference type="GO" id="GO:0004601">
    <property type="term" value="F:peroxidase activity"/>
    <property type="evidence" value="ECO:0007669"/>
    <property type="project" value="UniProtKB-KW"/>
</dbReference>
<dbReference type="InterPro" id="IPR000889">
    <property type="entry name" value="Glutathione_peroxidase"/>
</dbReference>
<sequence>MKTGTTIPFYELTAKTPAGKEIAMRDYEGKVLLIVNTATRCGLAPQFDGLEQLHQTYRDRGLVVLGFPCDQFAGQEPETNDSMEETCRINHGVTFQLTEKCDVNGAHTHPIFKYLKKECGGFLGARIKWNFTKFLVDTNGKPVKRFAPITKPEALVAAIEKLLA</sequence>
<dbReference type="PANTHER" id="PTHR11592:SF78">
    <property type="entry name" value="GLUTATHIONE PEROXIDASE"/>
    <property type="match status" value="1"/>
</dbReference>
<evidence type="ECO:0000313" key="7">
    <source>
        <dbReference type="Proteomes" id="UP001221558"/>
    </source>
</evidence>
<dbReference type="PROSITE" id="PS51355">
    <property type="entry name" value="GLUTATHIONE_PEROXID_3"/>
    <property type="match status" value="1"/>
</dbReference>
<keyword evidence="3 4" id="KW-0560">Oxidoreductase</keyword>
<evidence type="ECO:0000256" key="3">
    <source>
        <dbReference type="ARBA" id="ARBA00023002"/>
    </source>
</evidence>
<name>A0ABY7WFP4_9SPHI</name>
<dbReference type="InterPro" id="IPR036249">
    <property type="entry name" value="Thioredoxin-like_sf"/>
</dbReference>
<dbReference type="PANTHER" id="PTHR11592">
    <property type="entry name" value="GLUTATHIONE PEROXIDASE"/>
    <property type="match status" value="1"/>
</dbReference>
<dbReference type="PRINTS" id="PR01011">
    <property type="entry name" value="GLUTPROXDASE"/>
</dbReference>